<protein>
    <submittedName>
        <fullName evidence="1">Polyketide cyclase</fullName>
    </submittedName>
</protein>
<accession>A0ABU7MII1</accession>
<proteinExistence type="predicted"/>
<gene>
    <name evidence="1" type="ORF">VZC37_21490</name>
</gene>
<evidence type="ECO:0000313" key="1">
    <source>
        <dbReference type="EMBL" id="MEE3852925.1"/>
    </source>
</evidence>
<evidence type="ECO:0000313" key="2">
    <source>
        <dbReference type="Proteomes" id="UP001347146"/>
    </source>
</evidence>
<dbReference type="Gene3D" id="3.30.530.20">
    <property type="match status" value="1"/>
</dbReference>
<reference evidence="1 2" key="1">
    <citation type="submission" date="2024-01" db="EMBL/GenBank/DDBJ databases">
        <title>Draft genome sequence of Gordonia sp. LSe1-13.</title>
        <authorList>
            <person name="Suphannarot A."/>
            <person name="Mingma R."/>
        </authorList>
    </citation>
    <scope>NUCLEOTIDE SEQUENCE [LARGE SCALE GENOMIC DNA]</scope>
    <source>
        <strain evidence="1 2">LSe1-13</strain>
    </source>
</reference>
<dbReference type="InterPro" id="IPR023393">
    <property type="entry name" value="START-like_dom_sf"/>
</dbReference>
<organism evidence="1 2">
    <name type="scientific">Gordonia sesuvii</name>
    <dbReference type="NCBI Taxonomy" id="3116777"/>
    <lineage>
        <taxon>Bacteria</taxon>
        <taxon>Bacillati</taxon>
        <taxon>Actinomycetota</taxon>
        <taxon>Actinomycetes</taxon>
        <taxon>Mycobacteriales</taxon>
        <taxon>Gordoniaceae</taxon>
        <taxon>Gordonia</taxon>
    </lineage>
</organism>
<dbReference type="Proteomes" id="UP001347146">
    <property type="component" value="Unassembled WGS sequence"/>
</dbReference>
<dbReference type="SUPFAM" id="SSF55961">
    <property type="entry name" value="Bet v1-like"/>
    <property type="match status" value="1"/>
</dbReference>
<comment type="caution">
    <text evidence="1">The sequence shown here is derived from an EMBL/GenBank/DDBJ whole genome shotgun (WGS) entry which is preliminary data.</text>
</comment>
<dbReference type="EMBL" id="JAZDUF010000008">
    <property type="protein sequence ID" value="MEE3852925.1"/>
    <property type="molecule type" value="Genomic_DNA"/>
</dbReference>
<name>A0ABU7MII1_9ACTN</name>
<dbReference type="RefSeq" id="WP_330435602.1">
    <property type="nucleotide sequence ID" value="NZ_JAZDUF010000008.1"/>
</dbReference>
<keyword evidence="2" id="KW-1185">Reference proteome</keyword>
<sequence>MTRENVTVTLTIDVPITDVFAVLADPSTHGAVDGTGWVRDAVDSAPLTEVGQVFRVNMYHSNHPDGDYRISNQVTVIDPPKAIAWLPGQPDDNGELDFGGWFWRYDLTAVDPSTTEVTLTYDWTDVPPHIREYIQFPPFGLDHLDNSLRNIARLAADIARTR</sequence>